<organism evidence="2 3">
    <name type="scientific">Neonectria punicea</name>
    <dbReference type="NCBI Taxonomy" id="979145"/>
    <lineage>
        <taxon>Eukaryota</taxon>
        <taxon>Fungi</taxon>
        <taxon>Dikarya</taxon>
        <taxon>Ascomycota</taxon>
        <taxon>Pezizomycotina</taxon>
        <taxon>Sordariomycetes</taxon>
        <taxon>Hypocreomycetidae</taxon>
        <taxon>Hypocreales</taxon>
        <taxon>Nectriaceae</taxon>
        <taxon>Neonectria</taxon>
    </lineage>
</organism>
<dbReference type="Proteomes" id="UP001498476">
    <property type="component" value="Unassembled WGS sequence"/>
</dbReference>
<feature type="compositionally biased region" description="Polar residues" evidence="1">
    <location>
        <begin position="415"/>
        <end position="424"/>
    </location>
</feature>
<proteinExistence type="predicted"/>
<sequence>MSRHSQDLTVDCDNVFNIEPKPNSTLRQENESFYITNEQNFKTVARLQQQLDDRSQQMLQKESILESVTAEKKTLLHSLEAARKETVKKGHELETVRGETSQLRSNLGWLQQFLFEMQPMVKETSCKHLDDVFGSMYAIIESHFGGDVDQAILADSNCWDRIRYHPFVKDAIPLPQSNSTPAKQMRIAAILAICADALSRHVFQSTYLLNESTELSDLMNELCAEEPSKEWFLRSALLTILPRKQRENGKVWADRAVDAVMACVRPILPKEKQKNFHSTLQNICGKACDIWIQFQGVNGKIVSTMEISDADEWKPLSPPSSKTRPGRQKKAGNAQRPDGDSKEPSQAQSQPNGDDDDVGVVVWPAFLFRKNRNERVELLREGFVVTEAQMREARYEEPATRLGKRRVMRLKARSLSMSSKNGEANTGRGFLSPKDGGGSTGD</sequence>
<accession>A0ABR1GQL4</accession>
<gene>
    <name evidence="2" type="ORF">QQX98_010045</name>
</gene>
<reference evidence="2 3" key="1">
    <citation type="journal article" date="2025" name="Microbiol. Resour. Announc.">
        <title>Draft genome sequences for Neonectria magnoliae and Neonectria punicea, canker pathogens of Liriodendron tulipifera and Acer saccharum in West Virginia.</title>
        <authorList>
            <person name="Petronek H.M."/>
            <person name="Kasson M.T."/>
            <person name="Metheny A.M."/>
            <person name="Stauder C.M."/>
            <person name="Lovett B."/>
            <person name="Lynch S.C."/>
            <person name="Garnas J.R."/>
            <person name="Kasson L.R."/>
            <person name="Stajich J.E."/>
        </authorList>
    </citation>
    <scope>NUCLEOTIDE SEQUENCE [LARGE SCALE GENOMIC DNA]</scope>
    <source>
        <strain evidence="2 3">NRRL 64653</strain>
    </source>
</reference>
<dbReference type="EMBL" id="JAZAVJ010000211">
    <property type="protein sequence ID" value="KAK7404171.1"/>
    <property type="molecule type" value="Genomic_DNA"/>
</dbReference>
<keyword evidence="3" id="KW-1185">Reference proteome</keyword>
<evidence type="ECO:0000256" key="1">
    <source>
        <dbReference type="SAM" id="MobiDB-lite"/>
    </source>
</evidence>
<protein>
    <submittedName>
        <fullName evidence="2">Uncharacterized protein</fullName>
    </submittedName>
</protein>
<feature type="region of interest" description="Disordered" evidence="1">
    <location>
        <begin position="414"/>
        <end position="442"/>
    </location>
</feature>
<evidence type="ECO:0000313" key="2">
    <source>
        <dbReference type="EMBL" id="KAK7404171.1"/>
    </source>
</evidence>
<name>A0ABR1GQL4_9HYPO</name>
<evidence type="ECO:0000313" key="3">
    <source>
        <dbReference type="Proteomes" id="UP001498476"/>
    </source>
</evidence>
<feature type="region of interest" description="Disordered" evidence="1">
    <location>
        <begin position="311"/>
        <end position="358"/>
    </location>
</feature>
<comment type="caution">
    <text evidence="2">The sequence shown here is derived from an EMBL/GenBank/DDBJ whole genome shotgun (WGS) entry which is preliminary data.</text>
</comment>